<proteinExistence type="predicted"/>
<organism evidence="1 2">
    <name type="scientific">Ameca splendens</name>
    <dbReference type="NCBI Taxonomy" id="208324"/>
    <lineage>
        <taxon>Eukaryota</taxon>
        <taxon>Metazoa</taxon>
        <taxon>Chordata</taxon>
        <taxon>Craniata</taxon>
        <taxon>Vertebrata</taxon>
        <taxon>Euteleostomi</taxon>
        <taxon>Actinopterygii</taxon>
        <taxon>Neopterygii</taxon>
        <taxon>Teleostei</taxon>
        <taxon>Neoteleostei</taxon>
        <taxon>Acanthomorphata</taxon>
        <taxon>Ovalentaria</taxon>
        <taxon>Atherinomorphae</taxon>
        <taxon>Cyprinodontiformes</taxon>
        <taxon>Goodeidae</taxon>
        <taxon>Ameca</taxon>
    </lineage>
</organism>
<name>A0ABV0XE82_9TELE</name>
<sequence>MSGNLKPPSHLCLSSVQPKLTSAATSRSCKLSTFWKPSPFLEEHNPPDKTSPAVTLQFLPVPDALLAPHRLPFSDKLFPPARPLPMDFPTWTPGVNPHIYDRTSQPFSDQHRKPSLLPPHILCSAWLLVFPCYS</sequence>
<protein>
    <submittedName>
        <fullName evidence="1">Uncharacterized protein</fullName>
    </submittedName>
</protein>
<keyword evidence="2" id="KW-1185">Reference proteome</keyword>
<evidence type="ECO:0000313" key="2">
    <source>
        <dbReference type="Proteomes" id="UP001469553"/>
    </source>
</evidence>
<dbReference type="EMBL" id="JAHRIP010000813">
    <property type="protein sequence ID" value="MEQ2279770.1"/>
    <property type="molecule type" value="Genomic_DNA"/>
</dbReference>
<dbReference type="Proteomes" id="UP001469553">
    <property type="component" value="Unassembled WGS sequence"/>
</dbReference>
<accession>A0ABV0XE82</accession>
<comment type="caution">
    <text evidence="1">The sequence shown here is derived from an EMBL/GenBank/DDBJ whole genome shotgun (WGS) entry which is preliminary data.</text>
</comment>
<gene>
    <name evidence="1" type="ORF">AMECASPLE_012762</name>
</gene>
<evidence type="ECO:0000313" key="1">
    <source>
        <dbReference type="EMBL" id="MEQ2279770.1"/>
    </source>
</evidence>
<reference evidence="1 2" key="1">
    <citation type="submission" date="2021-06" db="EMBL/GenBank/DDBJ databases">
        <authorList>
            <person name="Palmer J.M."/>
        </authorList>
    </citation>
    <scope>NUCLEOTIDE SEQUENCE [LARGE SCALE GENOMIC DNA]</scope>
    <source>
        <strain evidence="1 2">AS_MEX2019</strain>
        <tissue evidence="1">Muscle</tissue>
    </source>
</reference>